<sequence length="191" mass="21155">MSESNFQAVHDNIHQRQSIGHLVEPAPTHDQLNIAFHAALTAPDHHRLKPTQFIVVEGEQREAFGELLAQAVQDLGEMDAAQIERVKHHPFRAPIIVLAVTKFQDHPKVPLFEQTLSSGAAIENFLLSLQAQGFASMWRSGAVVESNLLKSALGLTERDLISAVIYVGTAAKTIAPRAEIDIQPYVHFWTK</sequence>
<dbReference type="EC" id="1.-.-.-" evidence="7"/>
<evidence type="ECO:0000256" key="5">
    <source>
        <dbReference type="ARBA" id="ARBA00023002"/>
    </source>
</evidence>
<protein>
    <recommendedName>
        <fullName evidence="7">Putative NAD(P)H nitroreductase</fullName>
        <ecNumber evidence="7">1.-.-.-</ecNumber>
    </recommendedName>
</protein>
<dbReference type="CDD" id="cd02135">
    <property type="entry name" value="YdjA-like"/>
    <property type="match status" value="1"/>
</dbReference>
<feature type="binding site" evidence="8">
    <location>
        <position position="45"/>
    </location>
    <ligand>
        <name>FMN</name>
        <dbReference type="ChEBI" id="CHEBI:58210"/>
        <note>ligand shared between dimeric partners</note>
    </ligand>
</feature>
<feature type="domain" description="Nitroreductase" evidence="9">
    <location>
        <begin position="13"/>
        <end position="168"/>
    </location>
</feature>
<dbReference type="RefSeq" id="WP_130132229.1">
    <property type="nucleotide sequence ID" value="NZ_SGSQ01000003.1"/>
</dbReference>
<dbReference type="InterPro" id="IPR000415">
    <property type="entry name" value="Nitroreductase-like"/>
</dbReference>
<dbReference type="GO" id="GO:0016491">
    <property type="term" value="F:oxidoreductase activity"/>
    <property type="evidence" value="ECO:0007669"/>
    <property type="project" value="UniProtKB-UniRule"/>
</dbReference>
<dbReference type="InterPro" id="IPR026021">
    <property type="entry name" value="YdjA-like"/>
</dbReference>
<dbReference type="Pfam" id="PF00881">
    <property type="entry name" value="Nitroreductase"/>
    <property type="match status" value="1"/>
</dbReference>
<keyword evidence="5 7" id="KW-0560">Oxidoreductase</keyword>
<dbReference type="PANTHER" id="PTHR43821">
    <property type="entry name" value="NAD(P)H NITROREDUCTASE YDJA-RELATED"/>
    <property type="match status" value="1"/>
</dbReference>
<dbReference type="Gene3D" id="3.40.109.10">
    <property type="entry name" value="NADH Oxidase"/>
    <property type="match status" value="1"/>
</dbReference>
<evidence type="ECO:0000259" key="9">
    <source>
        <dbReference type="Pfam" id="PF00881"/>
    </source>
</evidence>
<reference evidence="10 11" key="1">
    <citation type="submission" date="2019-02" db="EMBL/GenBank/DDBJ databases">
        <title>The Batch Genome Submission of Acinetobacter spp. strains.</title>
        <authorList>
            <person name="Qin J."/>
            <person name="Hu Y."/>
            <person name="Ye H."/>
            <person name="Wei L."/>
            <person name="Feng Y."/>
            <person name="Zong Z."/>
        </authorList>
    </citation>
    <scope>NUCLEOTIDE SEQUENCE [LARGE SCALE GENOMIC DNA]</scope>
    <source>
        <strain evidence="10 11">WCHAW060049</strain>
    </source>
</reference>
<evidence type="ECO:0000256" key="4">
    <source>
        <dbReference type="ARBA" id="ARBA00022857"/>
    </source>
</evidence>
<comment type="caution">
    <text evidence="10">The sequence shown here is derived from an EMBL/GenBank/DDBJ whole genome shotgun (WGS) entry which is preliminary data.</text>
</comment>
<dbReference type="EMBL" id="SGSQ01000003">
    <property type="protein sequence ID" value="RZG48599.1"/>
    <property type="molecule type" value="Genomic_DNA"/>
</dbReference>
<dbReference type="PIRSF" id="PIRSF000232">
    <property type="entry name" value="YdjA"/>
    <property type="match status" value="1"/>
</dbReference>
<evidence type="ECO:0000256" key="3">
    <source>
        <dbReference type="ARBA" id="ARBA00022643"/>
    </source>
</evidence>
<evidence type="ECO:0000256" key="8">
    <source>
        <dbReference type="PIRSR" id="PIRSR000232-1"/>
    </source>
</evidence>
<comment type="cofactor">
    <cofactor evidence="8">
        <name>FMN</name>
        <dbReference type="ChEBI" id="CHEBI:58210"/>
    </cofactor>
    <text evidence="8">Binds 1 FMN per subunit.</text>
</comment>
<keyword evidence="2 7" id="KW-0285">Flavoprotein</keyword>
<feature type="binding site" description="in other chain" evidence="8">
    <location>
        <begin position="138"/>
        <end position="140"/>
    </location>
    <ligand>
        <name>FMN</name>
        <dbReference type="ChEBI" id="CHEBI:58210"/>
        <note>ligand shared between dimeric partners</note>
    </ligand>
</feature>
<keyword evidence="6 7" id="KW-0520">NAD</keyword>
<evidence type="ECO:0000313" key="11">
    <source>
        <dbReference type="Proteomes" id="UP000293863"/>
    </source>
</evidence>
<accession>A0A4Q7AJ78</accession>
<dbReference type="InterPro" id="IPR052530">
    <property type="entry name" value="NAD(P)H_nitroreductase"/>
</dbReference>
<dbReference type="InterPro" id="IPR029479">
    <property type="entry name" value="Nitroreductase"/>
</dbReference>
<evidence type="ECO:0000256" key="6">
    <source>
        <dbReference type="ARBA" id="ARBA00023027"/>
    </source>
</evidence>
<evidence type="ECO:0000313" key="10">
    <source>
        <dbReference type="EMBL" id="RZG48599.1"/>
    </source>
</evidence>
<keyword evidence="11" id="KW-1185">Reference proteome</keyword>
<organism evidence="10 11">
    <name type="scientific">Acinetobacter wuhouensis</name>
    <dbReference type="NCBI Taxonomy" id="1879050"/>
    <lineage>
        <taxon>Bacteria</taxon>
        <taxon>Pseudomonadati</taxon>
        <taxon>Pseudomonadota</taxon>
        <taxon>Gammaproteobacteria</taxon>
        <taxon>Moraxellales</taxon>
        <taxon>Moraxellaceae</taxon>
        <taxon>Acinetobacter</taxon>
    </lineage>
</organism>
<dbReference type="SUPFAM" id="SSF55469">
    <property type="entry name" value="FMN-dependent nitroreductase-like"/>
    <property type="match status" value="1"/>
</dbReference>
<dbReference type="PANTHER" id="PTHR43821:SF1">
    <property type="entry name" value="NAD(P)H NITROREDUCTASE YDJA-RELATED"/>
    <property type="match status" value="1"/>
</dbReference>
<proteinExistence type="inferred from homology"/>
<keyword evidence="4 7" id="KW-0521">NADP</keyword>
<keyword evidence="3 7" id="KW-0288">FMN</keyword>
<evidence type="ECO:0000256" key="2">
    <source>
        <dbReference type="ARBA" id="ARBA00022630"/>
    </source>
</evidence>
<comment type="similarity">
    <text evidence="1 7">Belongs to the nitroreductase family.</text>
</comment>
<dbReference type="Proteomes" id="UP000293863">
    <property type="component" value="Unassembled WGS sequence"/>
</dbReference>
<dbReference type="AlphaFoldDB" id="A0A4Q7AJ78"/>
<name>A0A4Q7AJ78_9GAMM</name>
<evidence type="ECO:0000256" key="7">
    <source>
        <dbReference type="PIRNR" id="PIRNR000232"/>
    </source>
</evidence>
<feature type="binding site" description="in other chain" evidence="8">
    <location>
        <begin position="16"/>
        <end position="18"/>
    </location>
    <ligand>
        <name>FMN</name>
        <dbReference type="ChEBI" id="CHEBI:58210"/>
        <note>ligand shared between dimeric partners</note>
    </ligand>
</feature>
<gene>
    <name evidence="10" type="ORF">EXU28_02180</name>
</gene>
<evidence type="ECO:0000256" key="1">
    <source>
        <dbReference type="ARBA" id="ARBA00007118"/>
    </source>
</evidence>